<evidence type="ECO:0000256" key="3">
    <source>
        <dbReference type="ARBA" id="ARBA00022679"/>
    </source>
</evidence>
<dbReference type="GO" id="GO:0042158">
    <property type="term" value="P:lipoprotein biosynthetic process"/>
    <property type="evidence" value="ECO:0007669"/>
    <property type="project" value="InterPro"/>
</dbReference>
<keyword evidence="3 8" id="KW-0808">Transferase</keyword>
<dbReference type="RefSeq" id="WP_090874234.1">
    <property type="nucleotide sequence ID" value="NZ_FMXQ01000001.1"/>
</dbReference>
<comment type="similarity">
    <text evidence="1">Belongs to the Lgt family.</text>
</comment>
<keyword evidence="9" id="KW-1185">Reference proteome</keyword>
<dbReference type="EMBL" id="FMXQ01000001">
    <property type="protein sequence ID" value="SDB02413.1"/>
    <property type="molecule type" value="Genomic_DNA"/>
</dbReference>
<keyword evidence="4 7" id="KW-0812">Transmembrane</keyword>
<dbReference type="GO" id="GO:0008961">
    <property type="term" value="F:phosphatidylglycerol-prolipoprotein diacylglyceryl transferase activity"/>
    <property type="evidence" value="ECO:0007669"/>
    <property type="project" value="InterPro"/>
</dbReference>
<evidence type="ECO:0000256" key="2">
    <source>
        <dbReference type="ARBA" id="ARBA00022475"/>
    </source>
</evidence>
<proteinExistence type="inferred from homology"/>
<keyword evidence="6 7" id="KW-0472">Membrane</keyword>
<evidence type="ECO:0000256" key="1">
    <source>
        <dbReference type="ARBA" id="ARBA00007150"/>
    </source>
</evidence>
<dbReference type="AlphaFoldDB" id="A0A1G6A342"/>
<protein>
    <submittedName>
        <fullName evidence="8">Prolipoprotein diacylglyceryl transferase</fullName>
    </submittedName>
</protein>
<feature type="transmembrane region" description="Helical" evidence="7">
    <location>
        <begin position="67"/>
        <end position="90"/>
    </location>
</feature>
<evidence type="ECO:0000256" key="6">
    <source>
        <dbReference type="ARBA" id="ARBA00023136"/>
    </source>
</evidence>
<organism evidence="8 9">
    <name type="scientific">Bauldia litoralis</name>
    <dbReference type="NCBI Taxonomy" id="665467"/>
    <lineage>
        <taxon>Bacteria</taxon>
        <taxon>Pseudomonadati</taxon>
        <taxon>Pseudomonadota</taxon>
        <taxon>Alphaproteobacteria</taxon>
        <taxon>Hyphomicrobiales</taxon>
        <taxon>Kaistiaceae</taxon>
        <taxon>Bauldia</taxon>
    </lineage>
</organism>
<reference evidence="8 9" key="1">
    <citation type="submission" date="2016-10" db="EMBL/GenBank/DDBJ databases">
        <authorList>
            <person name="de Groot N.N."/>
        </authorList>
    </citation>
    <scope>NUCLEOTIDE SEQUENCE [LARGE SCALE GENOMIC DNA]</scope>
    <source>
        <strain evidence="8 9">ATCC 35022</strain>
    </source>
</reference>
<dbReference type="InterPro" id="IPR001640">
    <property type="entry name" value="Lgt"/>
</dbReference>
<keyword evidence="8" id="KW-0449">Lipoprotein</keyword>
<sequence>MTAFRSILYAISSPILVLKDYPILFRFKDVYIVTGGFINSVAAVLSFLVASYFYLTMFPAQTADGSWLWKLVGVVFFSLVFSKVFHFFALGREFLRNPRKYMAETAFYNQGGQIGVFLGTVWFAWSTGIDFLACMDINLTAGCLSLALGRIGCYSYGCCHGRQTTSRYATVYTHPLTKALRVFPELVNVPLVPTQLISAGYAFGLFLLMIWGLSLSPRAGIVSGVFILAYNLFRIFIERYRLSVVNVSAKTVHMKFYMGVAALILTFGLGYLAFVLWDEAPILTFAAPLTIGGFLMADVFQIQNLIAMAIIFVSYLYFWGTHYKKLGQHFEWKDEPA</sequence>
<accession>A0A1G6A342</accession>
<keyword evidence="2" id="KW-1003">Cell membrane</keyword>
<evidence type="ECO:0000313" key="8">
    <source>
        <dbReference type="EMBL" id="SDB02413.1"/>
    </source>
</evidence>
<dbReference type="GO" id="GO:0005886">
    <property type="term" value="C:plasma membrane"/>
    <property type="evidence" value="ECO:0007669"/>
    <property type="project" value="InterPro"/>
</dbReference>
<gene>
    <name evidence="8" type="ORF">SAMN02982931_00068</name>
</gene>
<evidence type="ECO:0000256" key="5">
    <source>
        <dbReference type="ARBA" id="ARBA00022989"/>
    </source>
</evidence>
<dbReference type="OrthoDB" id="871140at2"/>
<feature type="transmembrane region" description="Helical" evidence="7">
    <location>
        <begin position="191"/>
        <end position="213"/>
    </location>
</feature>
<evidence type="ECO:0000313" key="9">
    <source>
        <dbReference type="Proteomes" id="UP000199071"/>
    </source>
</evidence>
<dbReference type="Proteomes" id="UP000199071">
    <property type="component" value="Unassembled WGS sequence"/>
</dbReference>
<dbReference type="STRING" id="665467.SAMN02982931_00068"/>
<dbReference type="PANTHER" id="PTHR30589">
    <property type="entry name" value="PROLIPOPROTEIN DIACYLGLYCERYL TRANSFERASE"/>
    <property type="match status" value="1"/>
</dbReference>
<evidence type="ECO:0000256" key="7">
    <source>
        <dbReference type="SAM" id="Phobius"/>
    </source>
</evidence>
<name>A0A1G6A342_9HYPH</name>
<dbReference type="PANTHER" id="PTHR30589:SF0">
    <property type="entry name" value="PHOSPHATIDYLGLYCEROL--PROLIPOPROTEIN DIACYLGLYCERYL TRANSFERASE"/>
    <property type="match status" value="1"/>
</dbReference>
<feature type="transmembrane region" description="Helical" evidence="7">
    <location>
        <begin position="219"/>
        <end position="237"/>
    </location>
</feature>
<feature type="transmembrane region" description="Helical" evidence="7">
    <location>
        <begin position="257"/>
        <end position="277"/>
    </location>
</feature>
<feature type="transmembrane region" description="Helical" evidence="7">
    <location>
        <begin position="289"/>
        <end position="318"/>
    </location>
</feature>
<feature type="transmembrane region" description="Helical" evidence="7">
    <location>
        <begin position="31"/>
        <end position="55"/>
    </location>
</feature>
<dbReference type="Pfam" id="PF01790">
    <property type="entry name" value="LGT"/>
    <property type="match status" value="1"/>
</dbReference>
<evidence type="ECO:0000256" key="4">
    <source>
        <dbReference type="ARBA" id="ARBA00022692"/>
    </source>
</evidence>
<keyword evidence="5 7" id="KW-1133">Transmembrane helix</keyword>